<organism evidence="2 3">
    <name type="scientific">Spodoptera cosmioides nucleopolyhedrovirus</name>
    <dbReference type="NCBI Taxonomy" id="2605774"/>
    <lineage>
        <taxon>Viruses</taxon>
        <taxon>Viruses incertae sedis</taxon>
        <taxon>Naldaviricetes</taxon>
        <taxon>Lefavirales</taxon>
        <taxon>Baculoviridae</taxon>
        <taxon>Alphabaculovirus</taxon>
        <taxon>Alphabaculovirus spocosmioidis</taxon>
    </lineage>
</organism>
<protein>
    <submittedName>
        <fullName evidence="2">Uncharacterized protein</fullName>
    </submittedName>
</protein>
<evidence type="ECO:0000313" key="3">
    <source>
        <dbReference type="Proteomes" id="UP001223634"/>
    </source>
</evidence>
<keyword evidence="1" id="KW-0812">Transmembrane</keyword>
<feature type="transmembrane region" description="Helical" evidence="1">
    <location>
        <begin position="812"/>
        <end position="840"/>
    </location>
</feature>
<dbReference type="EMBL" id="MK419955">
    <property type="protein sequence ID" value="QEI03508.1"/>
    <property type="molecule type" value="Genomic_DNA"/>
</dbReference>
<name>A0A6B7KPP7_9ABAC</name>
<keyword evidence="1" id="KW-0472">Membrane</keyword>
<reference evidence="2 3" key="1">
    <citation type="submission" date="2019-01" db="EMBL/GenBank/DDBJ databases">
        <title>The Spodoptera cosmioides nucleopolyhedrovirus (SpcoNPV) is a novel virus isolated from the polyphagous black armyworm, Spodoptera cosmioides (Walker) (Lepidoptera: Noctuidae).</title>
        <authorList>
            <person name="Santos E.R."/>
            <person name="Oliveira L.B."/>
            <person name="Silva L.A."/>
            <person name="Sosa-Gomez D.R."/>
            <person name="Ribeiro B.M."/>
            <person name="Ardisson-Araujo D.M.P."/>
        </authorList>
    </citation>
    <scope>NUCLEOTIDE SEQUENCE [LARGE SCALE GENOMIC DNA]</scope>
    <source>
        <strain evidence="2">VPN72</strain>
    </source>
</reference>
<accession>A0A6B7KPP7</accession>
<evidence type="ECO:0000313" key="2">
    <source>
        <dbReference type="EMBL" id="QEI03508.1"/>
    </source>
</evidence>
<evidence type="ECO:0000256" key="1">
    <source>
        <dbReference type="SAM" id="Phobius"/>
    </source>
</evidence>
<proteinExistence type="predicted"/>
<keyword evidence="1" id="KW-1133">Transmembrane helix</keyword>
<dbReference type="Proteomes" id="UP001223634">
    <property type="component" value="Segment"/>
</dbReference>
<keyword evidence="3" id="KW-1185">Reference proteome</keyword>
<sequence>MTALLSSSLIIVVALLSATTTVAADHRDNNDNLKGYRENCVAMRFRRGSSCDAKTIVSKFENEKFNFTRIADLRRFAQWIEMMSDVQRYAPQPQTIGAVAHHLEDFVRVDGGITRGMQMAGDAVYQAVAELYANYHGVLHFKDDWVGYQNFFNNYIIWAPSSRFKTLLATYAHLRRSLRYSRHSVAEIDDAAVRLISLTLDYPLTTMRPEHVKQEAYIYYVSKLTKIDRRRFDDLYESIEMEQFPHTTILKSGPLNITVHHNIQDLDVLNKMQEECDYVYNNFKGLWSRLNISFTHTIFTMDMYVYKNRSEYIRTGLLKTTSVDNGGIALYQYKPEKIQASVFFENDVIPSAFGHELFHCLLYSTNHRVLHQPNSHWYLEGAANRFGFRKCFWRDYFNLRNYRDKTIDEIVHADYEDKILYPMGSALVSFLYEKRPEILKAAVLNYNYTIESDARLESEFTTFKLNKLAECNYIKNHGHRAPGDEEVQKMYTQQIVSNDTFTRCRNYIAVRFSDCVFVLTPTKLYLENNVFAHSIVNPQKIIRFNRNEVTRFDLDFLQKGLIKSAVRMMLDDPKDPTDVVNKFFSVDDKYTYAANVSCNDRETIIDLALRLPLLRTKNTPLSAVASKTEAVTTVQKYEKSSLACQIFISPPVNVTGRLRFYVDRLRSLRDEHIAEINLKKPLDVRGNTIVHLAALYNKNLFLRFYQRNNNLTRYLFNNLDETPLWLFENVQRYNKRFNHEPNRYCMTFVPKDNSSSSNVVVQTPIVKNDTNTTKKQHQQHRHPIVVRGNQTKIFDKHEDENETKIDVKSVKVALISITVAVVVLTVVGISCNTIITITIVKHYNNKTNNLISSTLQYNKQKFYTNDESTLPLFS</sequence>